<reference evidence="11 12" key="1">
    <citation type="submission" date="2019-12" db="EMBL/GenBank/DDBJ databases">
        <title>Novel species isolated from a subtropical stream in China.</title>
        <authorList>
            <person name="Lu H."/>
        </authorList>
    </citation>
    <scope>NUCLEOTIDE SEQUENCE [LARGE SCALE GENOMIC DNA]</scope>
    <source>
        <strain evidence="11 12">FT50W</strain>
    </source>
</reference>
<gene>
    <name evidence="11" type="ORF">GTP44_17125</name>
</gene>
<keyword evidence="7" id="KW-0408">Iron</keyword>
<evidence type="ECO:0000256" key="4">
    <source>
        <dbReference type="ARBA" id="ARBA00022714"/>
    </source>
</evidence>
<keyword evidence="5" id="KW-0479">Metal-binding</keyword>
<dbReference type="AlphaFoldDB" id="A0A6L8MKG0"/>
<dbReference type="InterPro" id="IPR036010">
    <property type="entry name" value="2Fe-2S_ferredoxin-like_sf"/>
</dbReference>
<dbReference type="PROSITE" id="PS00197">
    <property type="entry name" value="2FE2S_FER_1"/>
    <property type="match status" value="1"/>
</dbReference>
<evidence type="ECO:0000259" key="10">
    <source>
        <dbReference type="PROSITE" id="PS51085"/>
    </source>
</evidence>
<keyword evidence="9" id="KW-0812">Transmembrane</keyword>
<dbReference type="Proteomes" id="UP000474565">
    <property type="component" value="Unassembled WGS sequence"/>
</dbReference>
<evidence type="ECO:0000256" key="6">
    <source>
        <dbReference type="ARBA" id="ARBA00023002"/>
    </source>
</evidence>
<name>A0A6L8MKG0_9BURK</name>
<dbReference type="SUPFAM" id="SSF52343">
    <property type="entry name" value="Ferredoxin reductase-like, C-terminal NADP-linked domain"/>
    <property type="match status" value="1"/>
</dbReference>
<dbReference type="GO" id="GO:0051537">
    <property type="term" value="F:2 iron, 2 sulfur cluster binding"/>
    <property type="evidence" value="ECO:0007669"/>
    <property type="project" value="UniProtKB-KW"/>
</dbReference>
<dbReference type="PRINTS" id="PR00409">
    <property type="entry name" value="PHDIOXRDTASE"/>
</dbReference>
<dbReference type="GO" id="GO:0016491">
    <property type="term" value="F:oxidoreductase activity"/>
    <property type="evidence" value="ECO:0007669"/>
    <property type="project" value="UniProtKB-KW"/>
</dbReference>
<evidence type="ECO:0000313" key="12">
    <source>
        <dbReference type="Proteomes" id="UP000474565"/>
    </source>
</evidence>
<dbReference type="Gene3D" id="2.40.30.10">
    <property type="entry name" value="Translation factors"/>
    <property type="match status" value="1"/>
</dbReference>
<protein>
    <submittedName>
        <fullName evidence="11">2Fe-2S iron-sulfur cluster binding domain-containing protein</fullName>
    </submittedName>
</protein>
<comment type="cofactor">
    <cofactor evidence="1">
        <name>FMN</name>
        <dbReference type="ChEBI" id="CHEBI:58210"/>
    </cofactor>
</comment>
<dbReference type="InterPro" id="IPR017938">
    <property type="entry name" value="Riboflavin_synthase-like_b-brl"/>
</dbReference>
<evidence type="ECO:0000256" key="8">
    <source>
        <dbReference type="ARBA" id="ARBA00023014"/>
    </source>
</evidence>
<keyword evidence="9" id="KW-1133">Transmembrane helix</keyword>
<evidence type="ECO:0000256" key="5">
    <source>
        <dbReference type="ARBA" id="ARBA00022723"/>
    </source>
</evidence>
<dbReference type="PANTHER" id="PTHR47354:SF1">
    <property type="entry name" value="CARNITINE MONOOXYGENASE REDUCTASE SUBUNIT"/>
    <property type="match status" value="1"/>
</dbReference>
<dbReference type="InterPro" id="IPR001041">
    <property type="entry name" value="2Fe-2S_ferredoxin-type"/>
</dbReference>
<dbReference type="PANTHER" id="PTHR47354">
    <property type="entry name" value="NADH OXIDOREDUCTASE HCR"/>
    <property type="match status" value="1"/>
</dbReference>
<keyword evidence="9" id="KW-0472">Membrane</keyword>
<dbReference type="InterPro" id="IPR039261">
    <property type="entry name" value="FNR_nucleotide-bd"/>
</dbReference>
<evidence type="ECO:0000256" key="7">
    <source>
        <dbReference type="ARBA" id="ARBA00023004"/>
    </source>
</evidence>
<keyword evidence="2" id="KW-0285">Flavoprotein</keyword>
<dbReference type="PROSITE" id="PS51085">
    <property type="entry name" value="2FE2S_FER_2"/>
    <property type="match status" value="1"/>
</dbReference>
<keyword evidence="4" id="KW-0001">2Fe-2S</keyword>
<dbReference type="Pfam" id="PF00111">
    <property type="entry name" value="Fer2"/>
    <property type="match status" value="1"/>
</dbReference>
<feature type="transmembrane region" description="Helical" evidence="9">
    <location>
        <begin position="58"/>
        <end position="80"/>
    </location>
</feature>
<evidence type="ECO:0000313" key="11">
    <source>
        <dbReference type="EMBL" id="MYM83670.1"/>
    </source>
</evidence>
<keyword evidence="8" id="KW-0411">Iron-sulfur</keyword>
<keyword evidence="6" id="KW-0560">Oxidoreductase</keyword>
<sequence length="271" mass="28683">MRQYSLCCRQPGGDGYRIAVKREPQSRGGSAWLHDEAKVGMTLQISTPRNAFALAPEAGMHLLFAGGIGITPILSMAYALQRRDQPFQLYYFVRDAASVAFAAELQTCPLAGRVQVLAGQSPEQTEASIRTYLATYPAAGTHVYVCGPAPFMQAVAAEASLRVGPAAVHQESFGAPLAHADGDTPFTLTLQRSGLQVPVPAGRTALACLQEAGVALDCSCEVGVCGTCRTAVLDGVPLHCDSILSDAERQANNCFMPCVSRSKTPVLVVDL</sequence>
<evidence type="ECO:0000256" key="2">
    <source>
        <dbReference type="ARBA" id="ARBA00022630"/>
    </source>
</evidence>
<dbReference type="InterPro" id="IPR050415">
    <property type="entry name" value="MRET"/>
</dbReference>
<comment type="caution">
    <text evidence="11">The sequence shown here is derived from an EMBL/GenBank/DDBJ whole genome shotgun (WGS) entry which is preliminary data.</text>
</comment>
<organism evidence="11 12">
    <name type="scientific">Duganella lactea</name>
    <dbReference type="NCBI Taxonomy" id="2692173"/>
    <lineage>
        <taxon>Bacteria</taxon>
        <taxon>Pseudomonadati</taxon>
        <taxon>Pseudomonadota</taxon>
        <taxon>Betaproteobacteria</taxon>
        <taxon>Burkholderiales</taxon>
        <taxon>Oxalobacteraceae</taxon>
        <taxon>Telluria group</taxon>
        <taxon>Duganella</taxon>
    </lineage>
</organism>
<dbReference type="SUPFAM" id="SSF54292">
    <property type="entry name" value="2Fe-2S ferredoxin-like"/>
    <property type="match status" value="1"/>
</dbReference>
<dbReference type="GO" id="GO:0046872">
    <property type="term" value="F:metal ion binding"/>
    <property type="evidence" value="ECO:0007669"/>
    <property type="project" value="UniProtKB-KW"/>
</dbReference>
<evidence type="ECO:0000256" key="9">
    <source>
        <dbReference type="SAM" id="Phobius"/>
    </source>
</evidence>
<dbReference type="Pfam" id="PF22290">
    <property type="entry name" value="DmmA-like_N"/>
    <property type="match status" value="1"/>
</dbReference>
<dbReference type="Gene3D" id="3.40.50.80">
    <property type="entry name" value="Nucleotide-binding domain of ferredoxin-NADP reductase (FNR) module"/>
    <property type="match status" value="1"/>
</dbReference>
<dbReference type="InterPro" id="IPR006058">
    <property type="entry name" value="2Fe2S_fd_BS"/>
</dbReference>
<dbReference type="CDD" id="cd06185">
    <property type="entry name" value="PDR_like"/>
    <property type="match status" value="1"/>
</dbReference>
<dbReference type="Gene3D" id="3.10.20.30">
    <property type="match status" value="1"/>
</dbReference>
<dbReference type="CDD" id="cd00207">
    <property type="entry name" value="fer2"/>
    <property type="match status" value="1"/>
</dbReference>
<proteinExistence type="predicted"/>
<feature type="domain" description="2Fe-2S ferredoxin-type" evidence="10">
    <location>
        <begin position="184"/>
        <end position="271"/>
    </location>
</feature>
<accession>A0A6L8MKG0</accession>
<dbReference type="EMBL" id="WWCP01000022">
    <property type="protein sequence ID" value="MYM83670.1"/>
    <property type="molecule type" value="Genomic_DNA"/>
</dbReference>
<dbReference type="InterPro" id="IPR054582">
    <property type="entry name" value="DmmA-like_N"/>
</dbReference>
<evidence type="ECO:0000256" key="1">
    <source>
        <dbReference type="ARBA" id="ARBA00001917"/>
    </source>
</evidence>
<keyword evidence="3" id="KW-0288">FMN</keyword>
<dbReference type="InterPro" id="IPR012675">
    <property type="entry name" value="Beta-grasp_dom_sf"/>
</dbReference>
<dbReference type="SUPFAM" id="SSF63380">
    <property type="entry name" value="Riboflavin synthase domain-like"/>
    <property type="match status" value="1"/>
</dbReference>
<evidence type="ECO:0000256" key="3">
    <source>
        <dbReference type="ARBA" id="ARBA00022643"/>
    </source>
</evidence>